<protein>
    <recommendedName>
        <fullName evidence="5">ABC transporter family protein</fullName>
    </recommendedName>
</protein>
<comment type="caution">
    <text evidence="3">The sequence shown here is derived from an EMBL/GenBank/DDBJ whole genome shotgun (WGS) entry which is preliminary data.</text>
</comment>
<dbReference type="RefSeq" id="WP_169381064.1">
    <property type="nucleotide sequence ID" value="NZ_JAAXLA010000014.1"/>
</dbReference>
<evidence type="ECO:0000256" key="1">
    <source>
        <dbReference type="SAM" id="MobiDB-lite"/>
    </source>
</evidence>
<keyword evidence="2" id="KW-0472">Membrane</keyword>
<dbReference type="SUPFAM" id="SSF52540">
    <property type="entry name" value="P-loop containing nucleoside triphosphate hydrolases"/>
    <property type="match status" value="1"/>
</dbReference>
<name>A0ABX1S7T0_9PSEU</name>
<feature type="region of interest" description="Disordered" evidence="1">
    <location>
        <begin position="210"/>
        <end position="237"/>
    </location>
</feature>
<feature type="transmembrane region" description="Helical" evidence="2">
    <location>
        <begin position="52"/>
        <end position="70"/>
    </location>
</feature>
<feature type="compositionally biased region" description="Low complexity" evidence="1">
    <location>
        <begin position="226"/>
        <end position="237"/>
    </location>
</feature>
<dbReference type="Gene3D" id="3.40.50.300">
    <property type="entry name" value="P-loop containing nucleotide triphosphate hydrolases"/>
    <property type="match status" value="1"/>
</dbReference>
<feature type="compositionally biased region" description="Low complexity" evidence="1">
    <location>
        <begin position="145"/>
        <end position="154"/>
    </location>
</feature>
<evidence type="ECO:0000313" key="4">
    <source>
        <dbReference type="Proteomes" id="UP000820669"/>
    </source>
</evidence>
<gene>
    <name evidence="3" type="ORF">HF526_09855</name>
</gene>
<dbReference type="InterPro" id="IPR027417">
    <property type="entry name" value="P-loop_NTPase"/>
</dbReference>
<keyword evidence="4" id="KW-1185">Reference proteome</keyword>
<feature type="region of interest" description="Disordered" evidence="1">
    <location>
        <begin position="145"/>
        <end position="187"/>
    </location>
</feature>
<keyword evidence="2" id="KW-1133">Transmembrane helix</keyword>
<dbReference type="Proteomes" id="UP000820669">
    <property type="component" value="Unassembled WGS sequence"/>
</dbReference>
<feature type="compositionally biased region" description="Pro residues" evidence="1">
    <location>
        <begin position="155"/>
        <end position="180"/>
    </location>
</feature>
<reference evidence="3 4" key="1">
    <citation type="submission" date="2020-04" db="EMBL/GenBank/DDBJ databases">
        <authorList>
            <person name="Klaysubun C."/>
            <person name="Duangmal K."/>
            <person name="Lipun K."/>
        </authorList>
    </citation>
    <scope>NUCLEOTIDE SEQUENCE [LARGE SCALE GENOMIC DNA]</scope>
    <source>
        <strain evidence="3 4">K10HN5</strain>
    </source>
</reference>
<evidence type="ECO:0000313" key="3">
    <source>
        <dbReference type="EMBL" id="NMH97614.1"/>
    </source>
</evidence>
<evidence type="ECO:0008006" key="5">
    <source>
        <dbReference type="Google" id="ProtNLM"/>
    </source>
</evidence>
<feature type="transmembrane region" description="Helical" evidence="2">
    <location>
        <begin position="76"/>
        <end position="92"/>
    </location>
</feature>
<sequence length="237" mass="24283">MRPLDPRLLRHAAAARRHVGPAAGVAVPTAVLVMAQAQLLAVGIDRAFLGRYLPTLLVAAVVPVIGAGRILFADRLSGLLIGLTVPLIPLGLRRPDRGRVRRAAAQAALDIPLATLVGERSTALSTGQRRRVALARALIADRPLRAPTTTLPTAGPAPAPPAPAATPSAPRPSRPGPPPRVNRGAAGRHPALAAEVLRATVGRTVLIATHHRGQTPGLPQVRLGRAGSPAPAPASAG</sequence>
<keyword evidence="2" id="KW-0812">Transmembrane</keyword>
<organism evidence="3 4">
    <name type="scientific">Pseudonocardia acidicola</name>
    <dbReference type="NCBI Taxonomy" id="2724939"/>
    <lineage>
        <taxon>Bacteria</taxon>
        <taxon>Bacillati</taxon>
        <taxon>Actinomycetota</taxon>
        <taxon>Actinomycetes</taxon>
        <taxon>Pseudonocardiales</taxon>
        <taxon>Pseudonocardiaceae</taxon>
        <taxon>Pseudonocardia</taxon>
    </lineage>
</organism>
<dbReference type="EMBL" id="JAAXLA010000014">
    <property type="protein sequence ID" value="NMH97614.1"/>
    <property type="molecule type" value="Genomic_DNA"/>
</dbReference>
<feature type="transmembrane region" description="Helical" evidence="2">
    <location>
        <begin position="20"/>
        <end position="40"/>
    </location>
</feature>
<evidence type="ECO:0000256" key="2">
    <source>
        <dbReference type="SAM" id="Phobius"/>
    </source>
</evidence>
<proteinExistence type="predicted"/>
<accession>A0ABX1S7T0</accession>